<evidence type="ECO:0000256" key="4">
    <source>
        <dbReference type="ARBA" id="ARBA00023125"/>
    </source>
</evidence>
<organism evidence="10 11">
    <name type="scientific">Rubrimonas cliftonensis</name>
    <dbReference type="NCBI Taxonomy" id="89524"/>
    <lineage>
        <taxon>Bacteria</taxon>
        <taxon>Pseudomonadati</taxon>
        <taxon>Pseudomonadota</taxon>
        <taxon>Alphaproteobacteria</taxon>
        <taxon>Rhodobacterales</taxon>
        <taxon>Paracoccaceae</taxon>
        <taxon>Rubrimonas</taxon>
    </lineage>
</organism>
<dbReference type="OrthoDB" id="7618612at2"/>
<accession>A0A1H3WVE4</accession>
<keyword evidence="2 7" id="KW-0678">Repressor</keyword>
<dbReference type="InterPro" id="IPR009057">
    <property type="entry name" value="Homeodomain-like_sf"/>
</dbReference>
<dbReference type="EMBL" id="FNQM01000002">
    <property type="protein sequence ID" value="SDZ91109.1"/>
    <property type="molecule type" value="Genomic_DNA"/>
</dbReference>
<evidence type="ECO:0000256" key="2">
    <source>
        <dbReference type="ARBA" id="ARBA00022491"/>
    </source>
</evidence>
<evidence type="ECO:0000313" key="10">
    <source>
        <dbReference type="EMBL" id="SDZ91109.1"/>
    </source>
</evidence>
<sequence length="194" mass="20783">MPRIGMKPIRRASLVEAAIAEIGDSGSLNVTVSRIAQRAGVSSALAHHYFGTKESILLSAMRHILSVYSADVRAALAGAADHRGRVEAVVRASFAPEQFRPAVISAWLMFYVGAQRSPETARLLAIYKRRLRSNLLAGLRPLVGREAELAAEGVAALIDGLYIRQSLARGAPPDSAEATAVVLDYVNRVLGSRP</sequence>
<evidence type="ECO:0000313" key="11">
    <source>
        <dbReference type="Proteomes" id="UP000198703"/>
    </source>
</evidence>
<feature type="DNA-binding region" description="H-T-H motif" evidence="7 8">
    <location>
        <begin position="31"/>
        <end position="50"/>
    </location>
</feature>
<dbReference type="InterPro" id="IPR039538">
    <property type="entry name" value="BetI_C"/>
</dbReference>
<keyword evidence="3 7" id="KW-0805">Transcription regulation</keyword>
<comment type="function">
    <text evidence="6">Repressor involved in the biosynthesis of the osmoprotectant glycine betaine. It represses transcription of the choline transporter BetT and the genes of BetAB involved in the synthesis of glycine betaine.</text>
</comment>
<name>A0A1H3WVE4_9RHOB</name>
<evidence type="ECO:0000256" key="7">
    <source>
        <dbReference type="HAMAP-Rule" id="MF_00768"/>
    </source>
</evidence>
<dbReference type="NCBIfam" id="TIGR03384">
    <property type="entry name" value="betaine_BetI"/>
    <property type="match status" value="1"/>
</dbReference>
<dbReference type="GO" id="GO:0045892">
    <property type="term" value="P:negative regulation of DNA-templated transcription"/>
    <property type="evidence" value="ECO:0007669"/>
    <property type="project" value="UniProtKB-UniRule"/>
</dbReference>
<keyword evidence="11" id="KW-1185">Reference proteome</keyword>
<dbReference type="GO" id="GO:0000976">
    <property type="term" value="F:transcription cis-regulatory region binding"/>
    <property type="evidence" value="ECO:0007669"/>
    <property type="project" value="TreeGrafter"/>
</dbReference>
<dbReference type="Gene3D" id="1.10.357.10">
    <property type="entry name" value="Tetracycline Repressor, domain 2"/>
    <property type="match status" value="1"/>
</dbReference>
<keyword evidence="5 7" id="KW-0804">Transcription</keyword>
<reference evidence="10 11" key="1">
    <citation type="submission" date="2016-10" db="EMBL/GenBank/DDBJ databases">
        <authorList>
            <person name="de Groot N.N."/>
        </authorList>
    </citation>
    <scope>NUCLEOTIDE SEQUENCE [LARGE SCALE GENOMIC DNA]</scope>
    <source>
        <strain evidence="10 11">DSM 15345</strain>
    </source>
</reference>
<dbReference type="InterPro" id="IPR050109">
    <property type="entry name" value="HTH-type_TetR-like_transc_reg"/>
</dbReference>
<dbReference type="RefSeq" id="WP_093248441.1">
    <property type="nucleotide sequence ID" value="NZ_FNQM01000002.1"/>
</dbReference>
<dbReference type="PANTHER" id="PTHR30055">
    <property type="entry name" value="HTH-TYPE TRANSCRIPTIONAL REGULATOR RUTR"/>
    <property type="match status" value="1"/>
</dbReference>
<comment type="pathway">
    <text evidence="1 7">Amine and polyamine biosynthesis; betaine biosynthesis via choline pathway [regulation].</text>
</comment>
<gene>
    <name evidence="7" type="primary">betI</name>
    <name evidence="10" type="ORF">SAMN05444370_102148</name>
</gene>
<dbReference type="PROSITE" id="PS50977">
    <property type="entry name" value="HTH_TETR_2"/>
    <property type="match status" value="1"/>
</dbReference>
<dbReference type="STRING" id="89524.SAMN05444370_102148"/>
<dbReference type="PROSITE" id="PS01081">
    <property type="entry name" value="HTH_TETR_1"/>
    <property type="match status" value="1"/>
</dbReference>
<dbReference type="NCBIfam" id="NF001978">
    <property type="entry name" value="PRK00767.1"/>
    <property type="match status" value="1"/>
</dbReference>
<dbReference type="PRINTS" id="PR00455">
    <property type="entry name" value="HTHTETR"/>
</dbReference>
<dbReference type="InterPro" id="IPR001647">
    <property type="entry name" value="HTH_TetR"/>
</dbReference>
<dbReference type="GO" id="GO:0019285">
    <property type="term" value="P:glycine betaine biosynthetic process from choline"/>
    <property type="evidence" value="ECO:0007669"/>
    <property type="project" value="UniProtKB-UniRule"/>
</dbReference>
<feature type="domain" description="HTH tetR-type" evidence="9">
    <location>
        <begin position="8"/>
        <end position="68"/>
    </location>
</feature>
<dbReference type="InterPro" id="IPR036271">
    <property type="entry name" value="Tet_transcr_reg_TetR-rel_C_sf"/>
</dbReference>
<comment type="function">
    <text evidence="7">Repressor involved in choline regulation of the bet genes.</text>
</comment>
<evidence type="ECO:0000259" key="9">
    <source>
        <dbReference type="PROSITE" id="PS50977"/>
    </source>
</evidence>
<dbReference type="Pfam" id="PF13977">
    <property type="entry name" value="TetR_C_6"/>
    <property type="match status" value="1"/>
</dbReference>
<dbReference type="Pfam" id="PF00440">
    <property type="entry name" value="TetR_N"/>
    <property type="match status" value="1"/>
</dbReference>
<evidence type="ECO:0000256" key="3">
    <source>
        <dbReference type="ARBA" id="ARBA00023015"/>
    </source>
</evidence>
<dbReference type="Proteomes" id="UP000198703">
    <property type="component" value="Unassembled WGS sequence"/>
</dbReference>
<dbReference type="PANTHER" id="PTHR30055:SF228">
    <property type="entry name" value="TRANSCRIPTIONAL REGULATOR-RELATED"/>
    <property type="match status" value="1"/>
</dbReference>
<dbReference type="InterPro" id="IPR023772">
    <property type="entry name" value="DNA-bd_HTH_TetR-type_CS"/>
</dbReference>
<evidence type="ECO:0000256" key="6">
    <source>
        <dbReference type="ARBA" id="ARBA00024936"/>
    </source>
</evidence>
<protein>
    <recommendedName>
        <fullName evidence="7">HTH-type transcriptional regulator BetI</fullName>
    </recommendedName>
</protein>
<dbReference type="SUPFAM" id="SSF46689">
    <property type="entry name" value="Homeodomain-like"/>
    <property type="match status" value="1"/>
</dbReference>
<proteinExistence type="inferred from homology"/>
<dbReference type="GO" id="GO:0003700">
    <property type="term" value="F:DNA-binding transcription factor activity"/>
    <property type="evidence" value="ECO:0007669"/>
    <property type="project" value="UniProtKB-UniRule"/>
</dbReference>
<dbReference type="UniPathway" id="UPA00529"/>
<evidence type="ECO:0000256" key="8">
    <source>
        <dbReference type="PROSITE-ProRule" id="PRU00335"/>
    </source>
</evidence>
<dbReference type="HAMAP" id="MF_00768">
    <property type="entry name" value="HTH_type_BetI"/>
    <property type="match status" value="1"/>
</dbReference>
<evidence type="ECO:0000256" key="5">
    <source>
        <dbReference type="ARBA" id="ARBA00023163"/>
    </source>
</evidence>
<keyword evidence="4 7" id="KW-0238">DNA-binding</keyword>
<dbReference type="AlphaFoldDB" id="A0A1H3WVE4"/>
<evidence type="ECO:0000256" key="1">
    <source>
        <dbReference type="ARBA" id="ARBA00004719"/>
    </source>
</evidence>
<dbReference type="SUPFAM" id="SSF48498">
    <property type="entry name" value="Tetracyclin repressor-like, C-terminal domain"/>
    <property type="match status" value="1"/>
</dbReference>
<dbReference type="InterPro" id="IPR017757">
    <property type="entry name" value="Tscrpt_rep_BetI"/>
</dbReference>